<sequence length="140" mass="14819">MVLALSPTRIEMEGVFQITGWDETPYLENTDGSKKSHAKITQSYTGAIVGNSDIQYLMSYQADGSAVFVGLETITGTIEGRSGTVTLQHNGQFINGVASSEFVIVASSGTDELAAMLGQGSFISGEAGTANYQLNLEINE</sequence>
<dbReference type="SUPFAM" id="SSF159238">
    <property type="entry name" value="SO1590-like"/>
    <property type="match status" value="1"/>
</dbReference>
<organism evidence="1 2">
    <name type="scientific">Neiella holothuriorum</name>
    <dbReference type="NCBI Taxonomy" id="2870530"/>
    <lineage>
        <taxon>Bacteria</taxon>
        <taxon>Pseudomonadati</taxon>
        <taxon>Pseudomonadota</taxon>
        <taxon>Gammaproteobacteria</taxon>
        <taxon>Alteromonadales</taxon>
        <taxon>Echinimonadaceae</taxon>
        <taxon>Neiella</taxon>
    </lineage>
</organism>
<dbReference type="InterPro" id="IPR023159">
    <property type="entry name" value="SO1590-like_sf"/>
</dbReference>
<evidence type="ECO:0000313" key="2">
    <source>
        <dbReference type="Proteomes" id="UP001166251"/>
    </source>
</evidence>
<evidence type="ECO:0000313" key="1">
    <source>
        <dbReference type="EMBL" id="MBW8191956.1"/>
    </source>
</evidence>
<accession>A0ABS7EHY9</accession>
<reference evidence="1" key="1">
    <citation type="submission" date="2021-07" db="EMBL/GenBank/DDBJ databases">
        <title>Neiella marina sp. nov., isolated from the intestinal content of sea cucumber Apostichopus japonicus.</title>
        <authorList>
            <person name="Bai X."/>
        </authorList>
    </citation>
    <scope>NUCLEOTIDE SEQUENCE</scope>
    <source>
        <strain evidence="1">126</strain>
    </source>
</reference>
<keyword evidence="2" id="KW-1185">Reference proteome</keyword>
<dbReference type="EMBL" id="JAHZSS010000016">
    <property type="protein sequence ID" value="MBW8191956.1"/>
    <property type="molecule type" value="Genomic_DNA"/>
</dbReference>
<dbReference type="Pfam" id="PF11528">
    <property type="entry name" value="DUF3224"/>
    <property type="match status" value="1"/>
</dbReference>
<dbReference type="InterPro" id="IPR021607">
    <property type="entry name" value="DUF3224"/>
</dbReference>
<gene>
    <name evidence="1" type="ORF">K0504_12995</name>
</gene>
<proteinExistence type="predicted"/>
<comment type="caution">
    <text evidence="1">The sequence shown here is derived from an EMBL/GenBank/DDBJ whole genome shotgun (WGS) entry which is preliminary data.</text>
</comment>
<dbReference type="Gene3D" id="2.40.350.10">
    <property type="entry name" value="SO1590-like"/>
    <property type="match status" value="1"/>
</dbReference>
<dbReference type="Proteomes" id="UP001166251">
    <property type="component" value="Unassembled WGS sequence"/>
</dbReference>
<name>A0ABS7EHY9_9GAMM</name>
<protein>
    <submittedName>
        <fullName evidence="1">DUF3224 domain-containing protein</fullName>
    </submittedName>
</protein>